<proteinExistence type="predicted"/>
<comment type="caution">
    <text evidence="1">The sequence shown here is derived from an EMBL/GenBank/DDBJ whole genome shotgun (WGS) entry which is preliminary data.</text>
</comment>
<keyword evidence="2" id="KW-1185">Reference proteome</keyword>
<dbReference type="RefSeq" id="WP_010836935.1">
    <property type="nucleotide sequence ID" value="NZ_APMY01000026.1"/>
</dbReference>
<accession>R7WUI4</accession>
<organism evidence="1 2">
    <name type="scientific">Rhodococcus rhodnii LMG 5362</name>
    <dbReference type="NCBI Taxonomy" id="1273125"/>
    <lineage>
        <taxon>Bacteria</taxon>
        <taxon>Bacillati</taxon>
        <taxon>Actinomycetota</taxon>
        <taxon>Actinomycetes</taxon>
        <taxon>Mycobacteriales</taxon>
        <taxon>Nocardiaceae</taxon>
        <taxon>Rhodococcus</taxon>
    </lineage>
</organism>
<evidence type="ECO:0000313" key="2">
    <source>
        <dbReference type="Proteomes" id="UP000013525"/>
    </source>
</evidence>
<dbReference type="Proteomes" id="UP000013525">
    <property type="component" value="Unassembled WGS sequence"/>
</dbReference>
<protein>
    <submittedName>
        <fullName evidence="1">Uncharacterized protein</fullName>
    </submittedName>
</protein>
<evidence type="ECO:0000313" key="1">
    <source>
        <dbReference type="EMBL" id="EOM77794.1"/>
    </source>
</evidence>
<dbReference type="PATRIC" id="fig|1273125.3.peg.834"/>
<dbReference type="EMBL" id="APMY01000026">
    <property type="protein sequence ID" value="EOM77794.1"/>
    <property type="molecule type" value="Genomic_DNA"/>
</dbReference>
<name>R7WUI4_9NOCA</name>
<reference evidence="1 2" key="1">
    <citation type="journal article" date="2013" name="Genome Announc.">
        <title>Draft Genome Sequence of Rhodococcus rhodnii Strain LMG5362, a Symbiont of Rhodnius prolixus (Hemiptera, Reduviidae, Triatominae), the Principle Vector of Trypanosoma cruzi.</title>
        <authorList>
            <person name="Pachebat J.A."/>
            <person name="van Keulen G."/>
            <person name="Whitten M.M."/>
            <person name="Girdwood S."/>
            <person name="Del Sol R."/>
            <person name="Dyson P.J."/>
            <person name="Facey P.D."/>
        </authorList>
    </citation>
    <scope>NUCLEOTIDE SEQUENCE [LARGE SCALE GENOMIC DNA]</scope>
    <source>
        <strain evidence="1 2">LMG 5362</strain>
    </source>
</reference>
<dbReference type="AlphaFoldDB" id="R7WUI4"/>
<sequence>MFDMVADGRYWVIPQPEQLDPALQPRTDMILSRTNPQLGFEI</sequence>
<gene>
    <name evidence="1" type="ORF">Rrhod_0862</name>
</gene>